<proteinExistence type="predicted"/>
<evidence type="ECO:0000313" key="1">
    <source>
        <dbReference type="EMBL" id="MDG4717223.1"/>
    </source>
</evidence>
<gene>
    <name evidence="1" type="ORF">P7122_15150</name>
</gene>
<dbReference type="Proteomes" id="UP001529085">
    <property type="component" value="Unassembled WGS sequence"/>
</dbReference>
<evidence type="ECO:0000313" key="2">
    <source>
        <dbReference type="Proteomes" id="UP001529085"/>
    </source>
</evidence>
<keyword evidence="2" id="KW-1185">Reference proteome</keyword>
<organism evidence="1 2">
    <name type="scientific">Winogradskyella marincola</name>
    <dbReference type="NCBI Taxonomy" id="3037795"/>
    <lineage>
        <taxon>Bacteria</taxon>
        <taxon>Pseudomonadati</taxon>
        <taxon>Bacteroidota</taxon>
        <taxon>Flavobacteriia</taxon>
        <taxon>Flavobacteriales</taxon>
        <taxon>Flavobacteriaceae</taxon>
        <taxon>Winogradskyella</taxon>
    </lineage>
</organism>
<comment type="caution">
    <text evidence="1">The sequence shown here is derived from an EMBL/GenBank/DDBJ whole genome shotgun (WGS) entry which is preliminary data.</text>
</comment>
<reference evidence="1 2" key="1">
    <citation type="submission" date="2023-03" db="EMBL/GenBank/DDBJ databases">
        <title>Strain YYF002 represents a novel species in the genus Winogradskyella isolated from seawater.</title>
        <authorList>
            <person name="Fu Z.-Y."/>
        </authorList>
    </citation>
    <scope>NUCLEOTIDE SEQUENCE [LARGE SCALE GENOMIC DNA]</scope>
    <source>
        <strain evidence="1 2">YYF002</strain>
    </source>
</reference>
<name>A0ABT6G593_9FLAO</name>
<sequence length="58" mass="6630">MIQKGSRVRHKDSDIDNEKGIMMVFEIKNGFAVCGYGDFDRLGQAMETYKVSDLKLEN</sequence>
<dbReference type="EMBL" id="JARSBN010000011">
    <property type="protein sequence ID" value="MDG4717223.1"/>
    <property type="molecule type" value="Genomic_DNA"/>
</dbReference>
<accession>A0ABT6G593</accession>
<dbReference type="RefSeq" id="WP_278006645.1">
    <property type="nucleotide sequence ID" value="NZ_JARSBN010000011.1"/>
</dbReference>
<protein>
    <submittedName>
        <fullName evidence="1">Uncharacterized protein</fullName>
    </submittedName>
</protein>